<dbReference type="EMBL" id="CP006867">
    <property type="protein sequence ID" value="ALU12323.1"/>
    <property type="molecule type" value="Genomic_DNA"/>
</dbReference>
<name>A0A0U3ECZ7_9CREN</name>
<dbReference type="RefSeq" id="WP_075049500.1">
    <property type="nucleotide sequence ID" value="NZ_CP006867.1"/>
</dbReference>
<dbReference type="STRING" id="940295.EYM_02435"/>
<protein>
    <submittedName>
        <fullName evidence="1">Uncharacterized protein</fullName>
    </submittedName>
</protein>
<proteinExistence type="predicted"/>
<evidence type="ECO:0000313" key="1">
    <source>
        <dbReference type="EMBL" id="ALU12323.1"/>
    </source>
</evidence>
<gene>
    <name evidence="1" type="ORF">EYM_02435</name>
</gene>
<evidence type="ECO:0000313" key="2">
    <source>
        <dbReference type="Proteomes" id="UP000060778"/>
    </source>
</evidence>
<keyword evidence="2" id="KW-1185">Reference proteome</keyword>
<organism evidence="1 2">
    <name type="scientific">Ignicoccus islandicus DSM 13165</name>
    <dbReference type="NCBI Taxonomy" id="940295"/>
    <lineage>
        <taxon>Archaea</taxon>
        <taxon>Thermoproteota</taxon>
        <taxon>Thermoprotei</taxon>
        <taxon>Desulfurococcales</taxon>
        <taxon>Desulfurococcaceae</taxon>
        <taxon>Ignicoccus</taxon>
    </lineage>
</organism>
<dbReference type="AlphaFoldDB" id="A0A0U3ECZ7"/>
<sequence length="256" mass="29697">MHELALLLGLNVTLLNGTSICMSYQWRNGSLLATDLTLSFLRLVYSKGVCYEGKELLSIERPLEIMANFTEHEVNGTKAKMKIDKYVIQWYYLMLSTSKYSKLGEELVECIENRSPVSDVCFLALQGLYYKAYSRPLVVKYLDGCIARNIDYLNATIPKDVVLWTLSHYQLRKFEFRNETIIPLAIDFLRSLYAYLIYYYPKEAKLVKELYVSAIESTCSWNQAVSITLSLLTYREKWWLYYPKLVIVLSSLPVSS</sequence>
<accession>A0A0U3ECZ7</accession>
<dbReference type="Proteomes" id="UP000060778">
    <property type="component" value="Chromosome"/>
</dbReference>
<dbReference type="KEGG" id="iis:EYM_02435"/>
<reference evidence="1 2" key="1">
    <citation type="submission" date="2013-11" db="EMBL/GenBank/DDBJ databases">
        <title>Comparative genomics of Ignicoccus.</title>
        <authorList>
            <person name="Podar M."/>
        </authorList>
    </citation>
    <scope>NUCLEOTIDE SEQUENCE [LARGE SCALE GENOMIC DNA]</scope>
    <source>
        <strain evidence="1 2">DSM 13165</strain>
    </source>
</reference>
<dbReference type="GeneID" id="30679885"/>